<reference evidence="2 3" key="2">
    <citation type="journal article" date="2016" name="Int. J. Syst. Evol. Microbiol.">
        <title>Flavisolibacter tropicus sp. nov., isolated from tropical soil.</title>
        <authorList>
            <person name="Lee J.J."/>
            <person name="Kang M.S."/>
            <person name="Kim G.S."/>
            <person name="Lee C.S."/>
            <person name="Lim S."/>
            <person name="Lee J."/>
            <person name="Roh S.H."/>
            <person name="Kang H."/>
            <person name="Ha J.M."/>
            <person name="Bae S."/>
            <person name="Jung H.Y."/>
            <person name="Kim M.K."/>
        </authorList>
    </citation>
    <scope>NUCLEOTIDE SEQUENCE [LARGE SCALE GENOMIC DNA]</scope>
    <source>
        <strain evidence="2 3">LCS9</strain>
    </source>
</reference>
<organism evidence="2 3">
    <name type="scientific">Flavisolibacter tropicus</name>
    <dbReference type="NCBI Taxonomy" id="1492898"/>
    <lineage>
        <taxon>Bacteria</taxon>
        <taxon>Pseudomonadati</taxon>
        <taxon>Bacteroidota</taxon>
        <taxon>Chitinophagia</taxon>
        <taxon>Chitinophagales</taxon>
        <taxon>Chitinophagaceae</taxon>
        <taxon>Flavisolibacter</taxon>
    </lineage>
</organism>
<sequence length="389" mass="43998">MRICIYCNREKEEGEFSQEHILPRAIGGVLQPINPFSTDLVCERCNNIAGFFIDAPFTKSWFINNYRASNATKYTRLTPDTILPLIYMGVIKELAFEGKICENYLGPTGDLIYHFHAPYSNDLDTPVMVGVPPHIRKANVDYGFAFIFLRSNNPAWLPTVIYSFASAFKKSPLYLGNGPTPDIDGIGFKDIPDELIDLHARLWEMQGKQHAMTFTIDVDLGNRFLAKLALGLGCIFLHDSFKTSEDASLLRKFMWTKDREERDKIPIHGSGFIGGDGFENIDSFLKWEGGHVINLLIADNKLLLYSNFYGARGSLIQVTQNKTHWQGKIDESKMFIIMPEMQRCIGPIHMAHLLAHRTSDYRNEDIASLEAEIASLPSLPPFVIQNGLK</sequence>
<reference evidence="3" key="1">
    <citation type="submission" date="2015-01" db="EMBL/GenBank/DDBJ databases">
        <title>Flavisolibacter sp./LCS9/ whole genome sequencing.</title>
        <authorList>
            <person name="Kim M.K."/>
            <person name="Srinivasan S."/>
            <person name="Lee J.-J."/>
        </authorList>
    </citation>
    <scope>NUCLEOTIDE SEQUENCE [LARGE SCALE GENOMIC DNA]</scope>
    <source>
        <strain evidence="3">LCS9</strain>
    </source>
</reference>
<dbReference type="STRING" id="1492898.SY85_11815"/>
<evidence type="ECO:0000259" key="1">
    <source>
        <dbReference type="Pfam" id="PF14279"/>
    </source>
</evidence>
<dbReference type="AlphaFoldDB" id="A0A172TVH4"/>
<dbReference type="EMBL" id="CP011390">
    <property type="protein sequence ID" value="ANE51085.1"/>
    <property type="molecule type" value="Genomic_DNA"/>
</dbReference>
<dbReference type="Proteomes" id="UP000077177">
    <property type="component" value="Chromosome"/>
</dbReference>
<name>A0A172TVH4_9BACT</name>
<evidence type="ECO:0000313" key="2">
    <source>
        <dbReference type="EMBL" id="ANE51085.1"/>
    </source>
</evidence>
<dbReference type="OrthoDB" id="674231at2"/>
<gene>
    <name evidence="2" type="ORF">SY85_11815</name>
</gene>
<dbReference type="Pfam" id="PF14279">
    <property type="entry name" value="HNH_5"/>
    <property type="match status" value="1"/>
</dbReference>
<accession>A0A172TVH4</accession>
<protein>
    <recommendedName>
        <fullName evidence="1">HNH endonuclease 5 domain-containing protein</fullName>
    </recommendedName>
</protein>
<dbReference type="RefSeq" id="WP_066404728.1">
    <property type="nucleotide sequence ID" value="NZ_CP011390.1"/>
</dbReference>
<keyword evidence="3" id="KW-1185">Reference proteome</keyword>
<evidence type="ECO:0000313" key="3">
    <source>
        <dbReference type="Proteomes" id="UP000077177"/>
    </source>
</evidence>
<proteinExistence type="predicted"/>
<feature type="domain" description="HNH endonuclease 5" evidence="1">
    <location>
        <begin position="4"/>
        <end position="61"/>
    </location>
</feature>
<dbReference type="KEGG" id="fla:SY85_11815"/>
<dbReference type="InterPro" id="IPR029471">
    <property type="entry name" value="HNH_5"/>
</dbReference>